<evidence type="ECO:0000313" key="2">
    <source>
        <dbReference type="EMBL" id="KAJ8890979.1"/>
    </source>
</evidence>
<evidence type="ECO:0000313" key="3">
    <source>
        <dbReference type="Proteomes" id="UP001159363"/>
    </source>
</evidence>
<reference evidence="2 3" key="1">
    <citation type="submission" date="2023-02" db="EMBL/GenBank/DDBJ databases">
        <title>LHISI_Scaffold_Assembly.</title>
        <authorList>
            <person name="Stuart O.P."/>
            <person name="Cleave R."/>
            <person name="Magrath M.J.L."/>
            <person name="Mikheyev A.S."/>
        </authorList>
    </citation>
    <scope>NUCLEOTIDE SEQUENCE [LARGE SCALE GENOMIC DNA]</scope>
    <source>
        <strain evidence="2">Daus_M_001</strain>
        <tissue evidence="2">Leg muscle</tissue>
    </source>
</reference>
<feature type="compositionally biased region" description="Basic and acidic residues" evidence="1">
    <location>
        <begin position="1"/>
        <end position="19"/>
    </location>
</feature>
<organism evidence="2 3">
    <name type="scientific">Dryococelus australis</name>
    <dbReference type="NCBI Taxonomy" id="614101"/>
    <lineage>
        <taxon>Eukaryota</taxon>
        <taxon>Metazoa</taxon>
        <taxon>Ecdysozoa</taxon>
        <taxon>Arthropoda</taxon>
        <taxon>Hexapoda</taxon>
        <taxon>Insecta</taxon>
        <taxon>Pterygota</taxon>
        <taxon>Neoptera</taxon>
        <taxon>Polyneoptera</taxon>
        <taxon>Phasmatodea</taxon>
        <taxon>Verophasmatodea</taxon>
        <taxon>Anareolatae</taxon>
        <taxon>Phasmatidae</taxon>
        <taxon>Eurycanthinae</taxon>
        <taxon>Dryococelus</taxon>
    </lineage>
</organism>
<dbReference type="Proteomes" id="UP001159363">
    <property type="component" value="Chromosome 3"/>
</dbReference>
<keyword evidence="3" id="KW-1185">Reference proteome</keyword>
<protein>
    <submittedName>
        <fullName evidence="2">Uncharacterized protein</fullName>
    </submittedName>
</protein>
<feature type="region of interest" description="Disordered" evidence="1">
    <location>
        <begin position="1"/>
        <end position="22"/>
    </location>
</feature>
<dbReference type="EMBL" id="JARBHB010000003">
    <property type="protein sequence ID" value="KAJ8890979.1"/>
    <property type="molecule type" value="Genomic_DNA"/>
</dbReference>
<evidence type="ECO:0000256" key="1">
    <source>
        <dbReference type="SAM" id="MobiDB-lite"/>
    </source>
</evidence>
<sequence length="457" mass="50858">MEKCRNERAGKREIPEKTRRPAVSSSAIATCETLKYGYENFANSFRDKINVKHIYSEVIVAIGSQFIRPALHASDAIADLQGKPCESHNCQRHSPQQIDVTSQQDVGTPLTNQRLVTYSLGVAQPTVNVSQHAVASETPRLPPRRFQVQSPAGTVPDLHRWESCRTIPLVGGFSRESPVSQPFNSGAAPYPPRSTLIGTHISSTLYQGIRRRNGGAVILTRAYPIFDWLRDVLRMDHCLIGCRMLRTVCLLGWREGVQVLVGERRSNFLLAIDGILFCWRVRLEFDVHTPLPPLAYLLGSPGERWSGIGIVSCPTGKGGASIRRRSQNCLELDQNIVKKIAEIIFSAFLPVTHCVFSAATLPREVERLLRLSPQSMRGDNPEITGFLRRSRLEKQVTGIWFGQYQLGSPLVDDRPIMNAANLDVLIVGTSPYIRAHCNEAEEYPGSRTSEGLPKSVK</sequence>
<gene>
    <name evidence="2" type="ORF">PR048_010488</name>
</gene>
<name>A0ABQ9I3Z7_9NEOP</name>
<proteinExistence type="predicted"/>
<accession>A0ABQ9I3Z7</accession>
<comment type="caution">
    <text evidence="2">The sequence shown here is derived from an EMBL/GenBank/DDBJ whole genome shotgun (WGS) entry which is preliminary data.</text>
</comment>